<dbReference type="EMBL" id="OZ037944">
    <property type="protein sequence ID" value="CAL1694440.1"/>
    <property type="molecule type" value="Genomic_DNA"/>
</dbReference>
<dbReference type="SUPFAM" id="SSF81872">
    <property type="entry name" value="BRCA2 helical domain"/>
    <property type="match status" value="1"/>
</dbReference>
<dbReference type="InterPro" id="IPR015525">
    <property type="entry name" value="BRCA2"/>
</dbReference>
<evidence type="ECO:0000259" key="2">
    <source>
        <dbReference type="Pfam" id="PF09103"/>
    </source>
</evidence>
<keyword evidence="4" id="KW-1185">Reference proteome</keyword>
<dbReference type="Proteomes" id="UP001497453">
    <property type="component" value="Chromosome 1"/>
</dbReference>
<dbReference type="InterPro" id="IPR036315">
    <property type="entry name" value="BRCA2_hlx_sf"/>
</dbReference>
<name>A0ABP1CFK9_9APHY</name>
<feature type="compositionally biased region" description="Polar residues" evidence="1">
    <location>
        <begin position="16"/>
        <end position="29"/>
    </location>
</feature>
<feature type="region of interest" description="Disordered" evidence="1">
    <location>
        <begin position="1"/>
        <end position="201"/>
    </location>
</feature>
<proteinExistence type="predicted"/>
<dbReference type="PANTHER" id="PTHR11289">
    <property type="entry name" value="BREAST CANCER TYPE 2 SUSCEPTIBILITY PROTEIN BRCA2"/>
    <property type="match status" value="1"/>
</dbReference>
<protein>
    <recommendedName>
        <fullName evidence="2">BRCA2 OB1 domain-containing protein</fullName>
    </recommendedName>
</protein>
<dbReference type="Pfam" id="PF09103">
    <property type="entry name" value="BRCA-2_OB1"/>
    <property type="match status" value="1"/>
</dbReference>
<feature type="domain" description="BRCA2 OB1" evidence="2">
    <location>
        <begin position="740"/>
        <end position="853"/>
    </location>
</feature>
<reference evidence="4" key="1">
    <citation type="submission" date="2024-04" db="EMBL/GenBank/DDBJ databases">
        <authorList>
            <person name="Shaw F."/>
            <person name="Minotto A."/>
        </authorList>
    </citation>
    <scope>NUCLEOTIDE SEQUENCE [LARGE SCALE GENOMIC DNA]</scope>
</reference>
<feature type="region of interest" description="Disordered" evidence="1">
    <location>
        <begin position="403"/>
        <end position="463"/>
    </location>
</feature>
<accession>A0ABP1CFK9</accession>
<evidence type="ECO:0000256" key="1">
    <source>
        <dbReference type="SAM" id="MobiDB-lite"/>
    </source>
</evidence>
<feature type="region of interest" description="Disordered" evidence="1">
    <location>
        <begin position="297"/>
        <end position="323"/>
    </location>
</feature>
<feature type="compositionally biased region" description="Polar residues" evidence="1">
    <location>
        <begin position="190"/>
        <end position="201"/>
    </location>
</feature>
<evidence type="ECO:0000313" key="4">
    <source>
        <dbReference type="Proteomes" id="UP001497453"/>
    </source>
</evidence>
<feature type="compositionally biased region" description="Polar residues" evidence="1">
    <location>
        <begin position="561"/>
        <end position="574"/>
    </location>
</feature>
<dbReference type="SUPFAM" id="SSF50249">
    <property type="entry name" value="Nucleic acid-binding proteins"/>
    <property type="match status" value="2"/>
</dbReference>
<feature type="compositionally biased region" description="Low complexity" evidence="1">
    <location>
        <begin position="113"/>
        <end position="127"/>
    </location>
</feature>
<dbReference type="InterPro" id="IPR015187">
    <property type="entry name" value="BRCA2_OB_1"/>
</dbReference>
<feature type="compositionally biased region" description="Basic and acidic residues" evidence="1">
    <location>
        <begin position="102"/>
        <end position="112"/>
    </location>
</feature>
<evidence type="ECO:0000313" key="3">
    <source>
        <dbReference type="EMBL" id="CAL1694440.1"/>
    </source>
</evidence>
<dbReference type="CDD" id="cd04493">
    <property type="entry name" value="BRCA2DBD_OB1"/>
    <property type="match status" value="1"/>
</dbReference>
<sequence>MSSLGTPRHRRKRQRLSSPTYDEQVSLSQDEVAAFDDFERQRTQSLDGTSPLKMSQANTSYDRRKRDEAIALALGLKSVVGDDEGDQSSEERSQSPSPSLPADRKENRKPSGSDHAYSHSSSRTSPINSPPNSPRSLSKHQGLSPNKMNGFMPASSPGNPFTSKSSPTSPSRKRVSGFTSALRTEHSAMRNATPSGISNPVTKTTGFGFASALDIAYNKPAGNYPSSYPDPPPEQDLAAWFQSTDVSAEAVNFTSASALRSAEDDVGWFQRSTVPPTATGFQSAKELKIAGNTTLARGIAPSRTPSDANSPFDDKPELSLRDSIPNGSGFLGFTTGRTLLDPSAASSSTWVAPSKAALEKATEMMSRWEKEIDQECMHTAEGEENLPSIQLGQHDRMILGSMDDNFPRSTPLSPSPAGPDFGKPLAFGTPGSIGIRNSKKPFKSPLLVPPNPSSPLATRPPLANPSKSIPVVASPLNPSRTPSFKPVSSTLAAFTNSTFSTPEMPSTPLRPGTGSPQKRALGMSAKRPGTNSTPGRKPFTTPFKPGMRPGEPGRFLLEQQRATQTSGLSSQNARSPVKLVGFGGNPIDKGKSKDVCATAKDTDKLTLASSGLIPHSYTIDELETKGLNTAELLQINPSTALYYSFHTASPFPITSSQIPLTQVTLGSAAAYKELQESGCTLATQEWVDNHWILILWKLAGMAALEPDREHDVSRKRWCWREVMRQLRHRYNRELNGTSRPALRLITTQDAPASCPMVLCVSNIIQLSTEGGIPELEITDGWYRLRAQIDAPLARAIHKGIVRIGGKIAVTGCRLETDRKDPAEILETYDSIMLKIYGNSSSLAPWHAKLGFQKTPFVSSLRSLTSDGGLVAVIDVVVEKSYPIAFLETIEDEDGQKHSLGPWNEKEEHVAYEKWRARREVEAGKLRNDFEKDVQRWEAYAERLQRQAAPKFRPALEESPPDHIEDLIVELEDAPNANEIFKSLNPIEAGWLAQALQQKVDKDRERFFESIDQELNAVCPPRQVRNFRVIQVHDAQSFRRPAVRTAQITVWNVLELHVSEGAAAGSFSPGQRFMITNVIPSQKGAWGKDPDEASMIYLVTRKDSRFTRIR</sequence>
<dbReference type="InterPro" id="IPR012340">
    <property type="entry name" value="NA-bd_OB-fold"/>
</dbReference>
<dbReference type="Gene3D" id="2.40.50.140">
    <property type="entry name" value="Nucleic acid-binding proteins"/>
    <property type="match status" value="3"/>
</dbReference>
<feature type="compositionally biased region" description="Polar residues" evidence="1">
    <location>
        <begin position="43"/>
        <end position="60"/>
    </location>
</feature>
<organism evidence="3 4">
    <name type="scientific">Somion occarium</name>
    <dbReference type="NCBI Taxonomy" id="3059160"/>
    <lineage>
        <taxon>Eukaryota</taxon>
        <taxon>Fungi</taxon>
        <taxon>Dikarya</taxon>
        <taxon>Basidiomycota</taxon>
        <taxon>Agaricomycotina</taxon>
        <taxon>Agaricomycetes</taxon>
        <taxon>Polyporales</taxon>
        <taxon>Cerrenaceae</taxon>
        <taxon>Somion</taxon>
    </lineage>
</organism>
<gene>
    <name evidence="3" type="ORF">GFSPODELE1_LOCUS304</name>
</gene>
<dbReference type="PANTHER" id="PTHR11289:SF0">
    <property type="entry name" value="BREAST CANCER TYPE 2 SUSCEPTIBILITY PROTEIN"/>
    <property type="match status" value="1"/>
</dbReference>
<feature type="region of interest" description="Disordered" evidence="1">
    <location>
        <begin position="497"/>
        <end position="548"/>
    </location>
</feature>
<feature type="region of interest" description="Disordered" evidence="1">
    <location>
        <begin position="561"/>
        <end position="584"/>
    </location>
</feature>